<feature type="transmembrane region" description="Helical" evidence="10">
    <location>
        <begin position="566"/>
        <end position="589"/>
    </location>
</feature>
<accession>A0ABW2MXU5</accession>
<feature type="transmembrane region" description="Helical" evidence="10">
    <location>
        <begin position="689"/>
        <end position="708"/>
    </location>
</feature>
<feature type="transmembrane region" description="Helical" evidence="10">
    <location>
        <begin position="912"/>
        <end position="936"/>
    </location>
</feature>
<dbReference type="Pfam" id="PF00361">
    <property type="entry name" value="Proton_antipo_M"/>
    <property type="match status" value="1"/>
</dbReference>
<evidence type="ECO:0000259" key="14">
    <source>
        <dbReference type="Pfam" id="PF13244"/>
    </source>
</evidence>
<feature type="transmembrane region" description="Helical" evidence="10">
    <location>
        <begin position="201"/>
        <end position="226"/>
    </location>
</feature>
<organism evidence="16 17">
    <name type="scientific">Nocardioides astragali</name>
    <dbReference type="NCBI Taxonomy" id="1776736"/>
    <lineage>
        <taxon>Bacteria</taxon>
        <taxon>Bacillati</taxon>
        <taxon>Actinomycetota</taxon>
        <taxon>Actinomycetes</taxon>
        <taxon>Propionibacteriales</taxon>
        <taxon>Nocardioidaceae</taxon>
        <taxon>Nocardioides</taxon>
    </lineage>
</organism>
<feature type="transmembrane region" description="Helical" evidence="10">
    <location>
        <begin position="293"/>
        <end position="312"/>
    </location>
</feature>
<feature type="transmembrane region" description="Helical" evidence="10">
    <location>
        <begin position="869"/>
        <end position="892"/>
    </location>
</feature>
<dbReference type="InterPro" id="IPR042106">
    <property type="entry name" value="Nuo/plastoQ_OxRdtase_6_NuoJ"/>
</dbReference>
<keyword evidence="8 10" id="KW-0472">Membrane</keyword>
<dbReference type="Gene3D" id="1.20.120.1200">
    <property type="entry name" value="NADH-ubiquinone/plastoquinone oxidoreductase chain 6, subunit NuoJ"/>
    <property type="match status" value="1"/>
</dbReference>
<evidence type="ECO:0000256" key="8">
    <source>
        <dbReference type="ARBA" id="ARBA00023136"/>
    </source>
</evidence>
<evidence type="ECO:0000256" key="4">
    <source>
        <dbReference type="ARBA" id="ARBA00022475"/>
    </source>
</evidence>
<dbReference type="Pfam" id="PF00662">
    <property type="entry name" value="Proton_antipo_N"/>
    <property type="match status" value="1"/>
</dbReference>
<feature type="domain" description="MrpA C-terminal/MbhD" evidence="14">
    <location>
        <begin position="609"/>
        <end position="672"/>
    </location>
</feature>
<reference evidence="17" key="1">
    <citation type="journal article" date="2019" name="Int. J. Syst. Evol. Microbiol.">
        <title>The Global Catalogue of Microorganisms (GCM) 10K type strain sequencing project: providing services to taxonomists for standard genome sequencing and annotation.</title>
        <authorList>
            <consortium name="The Broad Institute Genomics Platform"/>
            <consortium name="The Broad Institute Genome Sequencing Center for Infectious Disease"/>
            <person name="Wu L."/>
            <person name="Ma J."/>
        </authorList>
    </citation>
    <scope>NUCLEOTIDE SEQUENCE [LARGE SCALE GENOMIC DNA]</scope>
    <source>
        <strain evidence="17">FCH27</strain>
    </source>
</reference>
<feature type="transmembrane region" description="Helical" evidence="10">
    <location>
        <begin position="626"/>
        <end position="643"/>
    </location>
</feature>
<keyword evidence="2" id="KW-0813">Transport</keyword>
<dbReference type="PRINTS" id="PR01434">
    <property type="entry name" value="NADHDHGNASE5"/>
</dbReference>
<evidence type="ECO:0000259" key="11">
    <source>
        <dbReference type="Pfam" id="PF00361"/>
    </source>
</evidence>
<evidence type="ECO:0000256" key="2">
    <source>
        <dbReference type="ARBA" id="ARBA00022448"/>
    </source>
</evidence>
<dbReference type="InterPro" id="IPR050616">
    <property type="entry name" value="CPA3_Na-H_Antiporter_A"/>
</dbReference>
<name>A0ABW2MXU5_9ACTN</name>
<dbReference type="Pfam" id="PF20501">
    <property type="entry name" value="MbhE"/>
    <property type="match status" value="1"/>
</dbReference>
<evidence type="ECO:0000256" key="7">
    <source>
        <dbReference type="ARBA" id="ARBA00023065"/>
    </source>
</evidence>
<keyword evidence="3" id="KW-0050">Antiport</keyword>
<feature type="domain" description="Na+/H+ antiporter MnhB subunit-related protein" evidence="13">
    <location>
        <begin position="810"/>
        <end position="933"/>
    </location>
</feature>
<feature type="transmembrane region" description="Helical" evidence="10">
    <location>
        <begin position="745"/>
        <end position="764"/>
    </location>
</feature>
<feature type="transmembrane region" description="Helical" evidence="10">
    <location>
        <begin position="809"/>
        <end position="831"/>
    </location>
</feature>
<evidence type="ECO:0000256" key="3">
    <source>
        <dbReference type="ARBA" id="ARBA00022449"/>
    </source>
</evidence>
<dbReference type="PANTHER" id="PTHR43373">
    <property type="entry name" value="NA(+)/H(+) ANTIPORTER SUBUNIT"/>
    <property type="match status" value="1"/>
</dbReference>
<dbReference type="Pfam" id="PF13244">
    <property type="entry name" value="MbhD"/>
    <property type="match status" value="1"/>
</dbReference>
<dbReference type="InterPro" id="IPR001750">
    <property type="entry name" value="ND/Mrp_TM"/>
</dbReference>
<dbReference type="PANTHER" id="PTHR43373:SF1">
    <property type="entry name" value="NA(+)_H(+) ANTIPORTER SUBUNIT A"/>
    <property type="match status" value="1"/>
</dbReference>
<evidence type="ECO:0000313" key="16">
    <source>
        <dbReference type="EMBL" id="MFC7359851.1"/>
    </source>
</evidence>
<feature type="domain" description="NADH:quinone oxidoreductase/Mrp antiporter transmembrane" evidence="11">
    <location>
        <begin position="126"/>
        <end position="397"/>
    </location>
</feature>
<comment type="subcellular location">
    <subcellularLocation>
        <location evidence="1">Cell membrane</location>
        <topology evidence="1">Multi-pass membrane protein</topology>
    </subcellularLocation>
    <subcellularLocation>
        <location evidence="9">Membrane</location>
        <topology evidence="9">Multi-pass membrane protein</topology>
    </subcellularLocation>
</comment>
<keyword evidence="5 9" id="KW-0812">Transmembrane</keyword>
<evidence type="ECO:0000256" key="6">
    <source>
        <dbReference type="ARBA" id="ARBA00022989"/>
    </source>
</evidence>
<feature type="transmembrane region" description="Helical" evidence="10">
    <location>
        <begin position="238"/>
        <end position="257"/>
    </location>
</feature>
<sequence length="960" mass="100796">MIILVAAHFVAAMLAPALVARLGRRAFLVLALVPLVGFLWMLGQTRGVHAGRGVVEVIDWVPSLDIELAFRLGALQWLMALIVTGIGALVLAYCAWYFADDDPGLSSFSGNFVAFAGSMLGLVVCDDLLVLYVFWELTTVFSYLLIGSDPAQRASRQAAMQALIVTTLGGLAMLVGMLVLGQEAGTHRISALLADAPTGPTTTVAIALVLVGALSKSALIPFHFWLPGAMAAPTPVSAYLHAASMVKAGVYLVALLAPGFAGTAGWHEIVLTLGVGTMLLGGWRALRQYDAKLLLAYGTVSQLGFLLIVFSIGTRATAIAGLALLLGHALFKATLFLVVGIVEHQSGTRDIRALSGVGRESPVVLVTAVVAGASMAGLPPLLGFVAKESVFGSLLDVARESDRPGLSPIAGWLVLVGVVLGSVLTVAYTARLLWGTLATKPGLEPTPYTPEPAAFLLAPVVLTVLTVGLGFAGHALSVVLAPHAGQFPSGAHDVELALWHGLELPLAFSALALLLGLGLFVRRRDVGAFQGAVSWSWTAEGGYRLLMRTVDRLAVETTGLTQRGSVAAYLVVILVVVLLLPGASVLTALDGPVDTVLWDTPAQAAVGAVMIVAALFTARSRRRLRAVMLAGVTGYGTAMMFALHGAPDLALTQVLVETTSLVVFVLVLRRLPAYFTDRPLSPRRYLRMALGLAVGSVIGLVMLVTTGARTADPVSATYPEEAVEFGGGHNIVNVILVDIRAWDTFGEISVLVAAATGVASLLFLDTRIAGIRRVYDIPFPASVSKVSTQAGRRVWLPGPRTLPPDRRSIIFEVVARLLFPALIVFAFYLLLAGHNNPGGGFAAGMVTGLALMVRYLAGGRYELDEAAPIDAGVLMGTGLFVAAVSALAPLVFGGAVLQSAQVDLVLPLVGKLHLVTSTLFDIGVYLVVVGLVLDMLRTLGSRIDRQILREQRDAEQAAAP</sequence>
<evidence type="ECO:0000259" key="12">
    <source>
        <dbReference type="Pfam" id="PF00662"/>
    </source>
</evidence>
<protein>
    <submittedName>
        <fullName evidence="16">Na+/H+ antiporter subunit A</fullName>
    </submittedName>
</protein>
<evidence type="ECO:0000256" key="5">
    <source>
        <dbReference type="ARBA" id="ARBA00022692"/>
    </source>
</evidence>
<dbReference type="NCBIfam" id="NF009284">
    <property type="entry name" value="PRK12644.1"/>
    <property type="match status" value="1"/>
</dbReference>
<feature type="domain" description="NADH-Ubiquinone oxidoreductase (complex I) chain 5 N-terminal" evidence="12">
    <location>
        <begin position="62"/>
        <end position="108"/>
    </location>
</feature>
<feature type="transmembrane region" description="Helical" evidence="10">
    <location>
        <begin position="837"/>
        <end position="857"/>
    </location>
</feature>
<evidence type="ECO:0000256" key="1">
    <source>
        <dbReference type="ARBA" id="ARBA00004651"/>
    </source>
</evidence>
<evidence type="ECO:0000256" key="10">
    <source>
        <dbReference type="SAM" id="Phobius"/>
    </source>
</evidence>
<comment type="caution">
    <text evidence="16">The sequence shown here is derived from an EMBL/GenBank/DDBJ whole genome shotgun (WGS) entry which is preliminary data.</text>
</comment>
<evidence type="ECO:0000259" key="15">
    <source>
        <dbReference type="Pfam" id="PF20501"/>
    </source>
</evidence>
<keyword evidence="6 10" id="KW-1133">Transmembrane helix</keyword>
<evidence type="ECO:0000256" key="9">
    <source>
        <dbReference type="RuleBase" id="RU000320"/>
    </source>
</evidence>
<feature type="transmembrane region" description="Helical" evidence="10">
    <location>
        <begin position="496"/>
        <end position="521"/>
    </location>
</feature>
<dbReference type="InterPro" id="IPR046806">
    <property type="entry name" value="MrpA_C/MbhE"/>
</dbReference>
<proteinExistence type="predicted"/>
<gene>
    <name evidence="16" type="ORF">ACFQO6_06175</name>
</gene>
<dbReference type="InterPro" id="IPR001516">
    <property type="entry name" value="Proton_antipo_N"/>
</dbReference>
<feature type="domain" description="MrpA C-terminal/MbhE" evidence="15">
    <location>
        <begin position="683"/>
        <end position="762"/>
    </location>
</feature>
<dbReference type="InterPro" id="IPR007182">
    <property type="entry name" value="MnhB"/>
</dbReference>
<dbReference type="EMBL" id="JBHTCH010000004">
    <property type="protein sequence ID" value="MFC7359851.1"/>
    <property type="molecule type" value="Genomic_DNA"/>
</dbReference>
<dbReference type="Proteomes" id="UP001596524">
    <property type="component" value="Unassembled WGS sequence"/>
</dbReference>
<evidence type="ECO:0000313" key="17">
    <source>
        <dbReference type="Proteomes" id="UP001596524"/>
    </source>
</evidence>
<keyword evidence="7" id="KW-0406">Ion transport</keyword>
<dbReference type="InterPro" id="IPR025383">
    <property type="entry name" value="MrpA_C/MbhD"/>
</dbReference>
<keyword evidence="17" id="KW-1185">Reference proteome</keyword>
<feature type="transmembrane region" description="Helical" evidence="10">
    <location>
        <begin position="409"/>
        <end position="434"/>
    </location>
</feature>
<dbReference type="RefSeq" id="WP_255889965.1">
    <property type="nucleotide sequence ID" value="NZ_JAFMZM010000002.1"/>
</dbReference>
<feature type="transmembrane region" description="Helical" evidence="10">
    <location>
        <begin position="158"/>
        <end position="181"/>
    </location>
</feature>
<feature type="transmembrane region" description="Helical" evidence="10">
    <location>
        <begin position="27"/>
        <end position="43"/>
    </location>
</feature>
<feature type="transmembrane region" description="Helical" evidence="10">
    <location>
        <begin position="649"/>
        <end position="668"/>
    </location>
</feature>
<evidence type="ECO:0000259" key="13">
    <source>
        <dbReference type="Pfam" id="PF04039"/>
    </source>
</evidence>
<feature type="transmembrane region" description="Helical" evidence="10">
    <location>
        <begin position="455"/>
        <end position="476"/>
    </location>
</feature>
<feature type="transmembrane region" description="Helical" evidence="10">
    <location>
        <begin position="363"/>
        <end position="386"/>
    </location>
</feature>
<dbReference type="Pfam" id="PF04039">
    <property type="entry name" value="MnhB"/>
    <property type="match status" value="1"/>
</dbReference>
<feature type="transmembrane region" description="Helical" evidence="10">
    <location>
        <begin position="318"/>
        <end position="342"/>
    </location>
</feature>
<feature type="transmembrane region" description="Helical" evidence="10">
    <location>
        <begin position="77"/>
        <end position="99"/>
    </location>
</feature>
<feature type="transmembrane region" description="Helical" evidence="10">
    <location>
        <begin position="601"/>
        <end position="619"/>
    </location>
</feature>
<feature type="transmembrane region" description="Helical" evidence="10">
    <location>
        <begin position="119"/>
        <end position="146"/>
    </location>
</feature>
<feature type="transmembrane region" description="Helical" evidence="10">
    <location>
        <begin position="269"/>
        <end position="286"/>
    </location>
</feature>
<keyword evidence="4" id="KW-1003">Cell membrane</keyword>